<keyword evidence="1" id="KW-0808">Transferase</keyword>
<dbReference type="Pfam" id="PF05704">
    <property type="entry name" value="Caps_synth"/>
    <property type="match status" value="1"/>
</dbReference>
<sequence>MYWDKPLEEAPDVVQAAVSSWRRKNPQWDVRVLTDADLARYVTLPQSGRGPRRIQWKADMIRVALLAAHGGVWVDATAFCVRPLEDWLPPLMQSGFFAFEDPYPGRCMQNWFLAAAPGNPLVTRWLAQMARYWRKDGKLLHYFWVMHMFEFVVRTDRTAAEIWARTPKLSPKGPSLLKRLITQKDLAEPIPDAVDLHAIPVLKISSSTRSDDPEFNAAIAERRDIDLAAMVARLLAR</sequence>
<evidence type="ECO:0000313" key="1">
    <source>
        <dbReference type="EMBL" id="OQP86544.1"/>
    </source>
</evidence>
<keyword evidence="1" id="KW-0328">Glycosyltransferase</keyword>
<protein>
    <submittedName>
        <fullName evidence="1">Mannosyltransferase</fullName>
    </submittedName>
</protein>
<dbReference type="SUPFAM" id="SSF53448">
    <property type="entry name" value="Nucleotide-diphospho-sugar transferases"/>
    <property type="match status" value="1"/>
</dbReference>
<evidence type="ECO:0000313" key="2">
    <source>
        <dbReference type="Proteomes" id="UP000192652"/>
    </source>
</evidence>
<reference evidence="1 2" key="1">
    <citation type="journal article" date="2017" name="Antonie Van Leeuwenhoek">
        <title>Rhizobium rhizosphaerae sp. nov., a novel species isolated from rice rhizosphere.</title>
        <authorList>
            <person name="Zhao J.J."/>
            <person name="Zhang J."/>
            <person name="Zhang R.J."/>
            <person name="Zhang C.W."/>
            <person name="Yin H.Q."/>
            <person name="Zhang X.X."/>
        </authorList>
    </citation>
    <scope>NUCLEOTIDE SEQUENCE [LARGE SCALE GENOMIC DNA]</scope>
    <source>
        <strain evidence="1 2">RD15</strain>
    </source>
</reference>
<name>A0ABX3PDI5_9HYPH</name>
<dbReference type="GO" id="GO:0016757">
    <property type="term" value="F:glycosyltransferase activity"/>
    <property type="evidence" value="ECO:0007669"/>
    <property type="project" value="UniProtKB-KW"/>
</dbReference>
<dbReference type="Gene3D" id="3.90.550.20">
    <property type="match status" value="1"/>
</dbReference>
<dbReference type="InterPro" id="IPR029044">
    <property type="entry name" value="Nucleotide-diphossugar_trans"/>
</dbReference>
<proteinExistence type="predicted"/>
<dbReference type="EMBL" id="MSPX01000007">
    <property type="protein sequence ID" value="OQP86544.1"/>
    <property type="molecule type" value="Genomic_DNA"/>
</dbReference>
<dbReference type="PANTHER" id="PTHR32385">
    <property type="entry name" value="MANNOSYL PHOSPHORYLINOSITOL CERAMIDE SYNTHASE"/>
    <property type="match status" value="1"/>
</dbReference>
<organism evidence="1 2">
    <name type="scientific">Xaviernesmea rhizosphaerae</name>
    <dbReference type="NCBI Taxonomy" id="1672749"/>
    <lineage>
        <taxon>Bacteria</taxon>
        <taxon>Pseudomonadati</taxon>
        <taxon>Pseudomonadota</taxon>
        <taxon>Alphaproteobacteria</taxon>
        <taxon>Hyphomicrobiales</taxon>
        <taxon>Rhizobiaceae</taxon>
        <taxon>Rhizobium/Agrobacterium group</taxon>
        <taxon>Xaviernesmea</taxon>
    </lineage>
</organism>
<accession>A0ABX3PDI5</accession>
<comment type="caution">
    <text evidence="1">The sequence shown here is derived from an EMBL/GenBank/DDBJ whole genome shotgun (WGS) entry which is preliminary data.</text>
</comment>
<dbReference type="InterPro" id="IPR051706">
    <property type="entry name" value="Glycosyltransferase_domain"/>
</dbReference>
<dbReference type="InterPro" id="IPR008441">
    <property type="entry name" value="AfumC-like_glycosyl_Trfase"/>
</dbReference>
<keyword evidence="2" id="KW-1185">Reference proteome</keyword>
<gene>
    <name evidence="1" type="ORF">BTR14_10840</name>
</gene>
<dbReference type="Proteomes" id="UP000192652">
    <property type="component" value="Unassembled WGS sequence"/>
</dbReference>
<dbReference type="PANTHER" id="PTHR32385:SF15">
    <property type="entry name" value="INOSITOL PHOSPHOCERAMIDE MANNOSYLTRANSFERASE 1"/>
    <property type="match status" value="1"/>
</dbReference>